<gene>
    <name evidence="1" type="ORF">CTRU02_204505</name>
</gene>
<dbReference type="Proteomes" id="UP000805649">
    <property type="component" value="Unassembled WGS sequence"/>
</dbReference>
<accession>A0ACC3ZC83</accession>
<evidence type="ECO:0000313" key="2">
    <source>
        <dbReference type="Proteomes" id="UP000805649"/>
    </source>
</evidence>
<dbReference type="EMBL" id="VUJX02000002">
    <property type="protein sequence ID" value="KAL0941742.1"/>
    <property type="molecule type" value="Genomic_DNA"/>
</dbReference>
<proteinExistence type="predicted"/>
<evidence type="ECO:0000313" key="1">
    <source>
        <dbReference type="EMBL" id="KAL0941742.1"/>
    </source>
</evidence>
<protein>
    <submittedName>
        <fullName evidence="1">Uncharacterized protein</fullName>
    </submittedName>
</protein>
<organism evidence="1 2">
    <name type="scientific">Colletotrichum truncatum</name>
    <name type="common">Anthracnose fungus</name>
    <name type="synonym">Colletotrichum capsici</name>
    <dbReference type="NCBI Taxonomy" id="5467"/>
    <lineage>
        <taxon>Eukaryota</taxon>
        <taxon>Fungi</taxon>
        <taxon>Dikarya</taxon>
        <taxon>Ascomycota</taxon>
        <taxon>Pezizomycotina</taxon>
        <taxon>Sordariomycetes</taxon>
        <taxon>Hypocreomycetidae</taxon>
        <taxon>Glomerellales</taxon>
        <taxon>Glomerellaceae</taxon>
        <taxon>Colletotrichum</taxon>
        <taxon>Colletotrichum truncatum species complex</taxon>
    </lineage>
</organism>
<sequence>MHLLATKQSLFFFFFPCYTSNRGGHNPGHASCLNARLGLYMSNLSSHWIETSTLDQLCIPKAGDKMSPWKSVAERGDETMNRMAYPFETCRGIFSALYGTSEKGKDRFSDETMLDRCERPNFRLIFSSPIRLLPTLGIDFWSCTKETTEAVVQRLLVLV</sequence>
<name>A0ACC3ZC83_COLTU</name>
<reference evidence="1 2" key="1">
    <citation type="journal article" date="2020" name="Phytopathology">
        <title>Genome Sequence Resources of Colletotrichum truncatum, C. plurivorum, C. musicola, and C. sojae: Four Species Pathogenic to Soybean (Glycine max).</title>
        <authorList>
            <person name="Rogerio F."/>
            <person name="Boufleur T.R."/>
            <person name="Ciampi-Guillardi M."/>
            <person name="Sukno S.A."/>
            <person name="Thon M.R."/>
            <person name="Massola Junior N.S."/>
            <person name="Baroncelli R."/>
        </authorList>
    </citation>
    <scope>NUCLEOTIDE SEQUENCE [LARGE SCALE GENOMIC DNA]</scope>
    <source>
        <strain evidence="1 2">CMES1059</strain>
    </source>
</reference>
<keyword evidence="2" id="KW-1185">Reference proteome</keyword>
<comment type="caution">
    <text evidence="1">The sequence shown here is derived from an EMBL/GenBank/DDBJ whole genome shotgun (WGS) entry which is preliminary data.</text>
</comment>